<gene>
    <name evidence="2" type="ORF">B296_00015900</name>
</gene>
<feature type="region of interest" description="Disordered" evidence="1">
    <location>
        <begin position="1"/>
        <end position="24"/>
    </location>
</feature>
<comment type="caution">
    <text evidence="2">The sequence shown here is derived from an EMBL/GenBank/DDBJ whole genome shotgun (WGS) entry which is preliminary data.</text>
</comment>
<evidence type="ECO:0000313" key="2">
    <source>
        <dbReference type="EMBL" id="RRT50874.1"/>
    </source>
</evidence>
<organism evidence="2 3">
    <name type="scientific">Ensete ventricosum</name>
    <name type="common">Abyssinian banana</name>
    <name type="synonym">Musa ensete</name>
    <dbReference type="NCBI Taxonomy" id="4639"/>
    <lineage>
        <taxon>Eukaryota</taxon>
        <taxon>Viridiplantae</taxon>
        <taxon>Streptophyta</taxon>
        <taxon>Embryophyta</taxon>
        <taxon>Tracheophyta</taxon>
        <taxon>Spermatophyta</taxon>
        <taxon>Magnoliopsida</taxon>
        <taxon>Liliopsida</taxon>
        <taxon>Zingiberales</taxon>
        <taxon>Musaceae</taxon>
        <taxon>Ensete</taxon>
    </lineage>
</organism>
<sequence length="114" mass="12958">MIKSIEESEEEIQEPEEENTKEDPQLAYCTTHALVGHVNPQVAKVEETFKQQLVTILTNNLMNGKGEQVCKKHRSKVMTISTQHLQKLAEITGASTELSRLLLTKLYDIHMLIL</sequence>
<name>A0A426YGI3_ENSVE</name>
<reference evidence="2 3" key="1">
    <citation type="journal article" date="2014" name="Agronomy (Basel)">
        <title>A Draft Genome Sequence for Ensete ventricosum, the Drought-Tolerant Tree Against Hunger.</title>
        <authorList>
            <person name="Harrison J."/>
            <person name="Moore K.A."/>
            <person name="Paszkiewicz K."/>
            <person name="Jones T."/>
            <person name="Grant M."/>
            <person name="Ambacheew D."/>
            <person name="Muzemil S."/>
            <person name="Studholme D.J."/>
        </authorList>
    </citation>
    <scope>NUCLEOTIDE SEQUENCE [LARGE SCALE GENOMIC DNA]</scope>
</reference>
<dbReference type="EMBL" id="AMZH03012519">
    <property type="protein sequence ID" value="RRT50874.1"/>
    <property type="molecule type" value="Genomic_DNA"/>
</dbReference>
<dbReference type="Proteomes" id="UP000287651">
    <property type="component" value="Unassembled WGS sequence"/>
</dbReference>
<proteinExistence type="predicted"/>
<feature type="compositionally biased region" description="Acidic residues" evidence="1">
    <location>
        <begin position="7"/>
        <end position="20"/>
    </location>
</feature>
<dbReference type="AlphaFoldDB" id="A0A426YGI3"/>
<accession>A0A426YGI3</accession>
<protein>
    <submittedName>
        <fullName evidence="2">Uncharacterized protein</fullName>
    </submittedName>
</protein>
<evidence type="ECO:0000313" key="3">
    <source>
        <dbReference type="Proteomes" id="UP000287651"/>
    </source>
</evidence>
<evidence type="ECO:0000256" key="1">
    <source>
        <dbReference type="SAM" id="MobiDB-lite"/>
    </source>
</evidence>